<sequence>MLGETETWVSIGITGSVLLSFSAPNQFSLLALWISFVARVCRSFAANSFLFLSGLSKSRRKVETSACGVKALGRSTLSASIEETPFTNSYISSKYGEGSESSSFE</sequence>
<proteinExistence type="predicted"/>
<reference evidence="1" key="1">
    <citation type="submission" date="2020-05" db="EMBL/GenBank/DDBJ databases">
        <authorList>
            <person name="Chiriac C."/>
            <person name="Salcher M."/>
            <person name="Ghai R."/>
            <person name="Kavagutti S V."/>
        </authorList>
    </citation>
    <scope>NUCLEOTIDE SEQUENCE</scope>
</reference>
<dbReference type="AlphaFoldDB" id="A0A6J6HVW1"/>
<name>A0A6J6HVW1_9ZZZZ</name>
<accession>A0A6J6HVW1</accession>
<gene>
    <name evidence="1" type="ORF">UFOPK1842_00856</name>
</gene>
<organism evidence="1">
    <name type="scientific">freshwater metagenome</name>
    <dbReference type="NCBI Taxonomy" id="449393"/>
    <lineage>
        <taxon>unclassified sequences</taxon>
        <taxon>metagenomes</taxon>
        <taxon>ecological metagenomes</taxon>
    </lineage>
</organism>
<dbReference type="EMBL" id="CAEZUQ010000110">
    <property type="protein sequence ID" value="CAB4612598.1"/>
    <property type="molecule type" value="Genomic_DNA"/>
</dbReference>
<evidence type="ECO:0000313" key="1">
    <source>
        <dbReference type="EMBL" id="CAB4612598.1"/>
    </source>
</evidence>
<protein>
    <submittedName>
        <fullName evidence="1">Unannotated protein</fullName>
    </submittedName>
</protein>